<evidence type="ECO:0000313" key="3">
    <source>
        <dbReference type="EMBL" id="KAF0836581.1"/>
    </source>
</evidence>
<protein>
    <submittedName>
        <fullName evidence="3">Uncharacterized protein DUF4189</fullName>
    </submittedName>
</protein>
<feature type="chain" id="PRO_5045906205" evidence="1">
    <location>
        <begin position="27"/>
        <end position="128"/>
    </location>
</feature>
<name>A0ABQ6YF14_9NOCA</name>
<proteinExistence type="predicted"/>
<feature type="signal peptide" evidence="1">
    <location>
        <begin position="1"/>
        <end position="26"/>
    </location>
</feature>
<keyword evidence="1" id="KW-0732">Signal</keyword>
<comment type="caution">
    <text evidence="3">The sequence shown here is derived from an EMBL/GenBank/DDBJ whole genome shotgun (WGS) entry which is preliminary data.</text>
</comment>
<dbReference type="Proteomes" id="UP000798951">
    <property type="component" value="Unassembled WGS sequence"/>
</dbReference>
<feature type="domain" description="DUF4189" evidence="2">
    <location>
        <begin position="36"/>
        <end position="112"/>
    </location>
</feature>
<sequence length="128" mass="13112">MNSRVRQLIRLTATALATAAPTIAFAAPALADSPAYGAIAISESTGITGSSWNFDSASDARSAAVDYCDISDCYAYVTVESGWCAAVARASNGDWSWARASNRAEATANAIGASSGPNPIVQTSVCQD</sequence>
<evidence type="ECO:0000256" key="1">
    <source>
        <dbReference type="SAM" id="SignalP"/>
    </source>
</evidence>
<evidence type="ECO:0000313" key="4">
    <source>
        <dbReference type="Proteomes" id="UP000798951"/>
    </source>
</evidence>
<reference evidence="3 4" key="1">
    <citation type="submission" date="2019-07" db="EMBL/GenBank/DDBJ databases">
        <title>Genomic Encyclopedia of Type Strains, Phase IV (KMG-IV): sequencing the most valuable type-strain genomes for metagenomic binning, comparative biology and taxonomic classification.</title>
        <authorList>
            <person name="Goeker M."/>
        </authorList>
    </citation>
    <scope>NUCLEOTIDE SEQUENCE [LARGE SCALE GENOMIC DNA]</scope>
    <source>
        <strain evidence="3 4">DSM 44831</strain>
    </source>
</reference>
<keyword evidence="4" id="KW-1185">Reference proteome</keyword>
<dbReference type="EMBL" id="VMSD01000014">
    <property type="protein sequence ID" value="KAF0836581.1"/>
    <property type="molecule type" value="Genomic_DNA"/>
</dbReference>
<dbReference type="InterPro" id="IPR025240">
    <property type="entry name" value="DUF4189"/>
</dbReference>
<accession>A0ABQ6YF14</accession>
<dbReference type="Pfam" id="PF13827">
    <property type="entry name" value="DUF4189"/>
    <property type="match status" value="1"/>
</dbReference>
<dbReference type="RefSeq" id="WP_084457662.1">
    <property type="nucleotide sequence ID" value="NZ_VMSD01000014.1"/>
</dbReference>
<organism evidence="3 4">
    <name type="scientific">Nocardia caishijiensis</name>
    <dbReference type="NCBI Taxonomy" id="184756"/>
    <lineage>
        <taxon>Bacteria</taxon>
        <taxon>Bacillati</taxon>
        <taxon>Actinomycetota</taxon>
        <taxon>Actinomycetes</taxon>
        <taxon>Mycobacteriales</taxon>
        <taxon>Nocardiaceae</taxon>
        <taxon>Nocardia</taxon>
    </lineage>
</organism>
<gene>
    <name evidence="3" type="ORF">FNL39_11482</name>
</gene>
<evidence type="ECO:0000259" key="2">
    <source>
        <dbReference type="Pfam" id="PF13827"/>
    </source>
</evidence>